<dbReference type="EnsemblPlants" id="Pp3c10_11980V3.2">
    <property type="protein sequence ID" value="PAC:32900031.CDS.1"/>
    <property type="gene ID" value="Pp3c10_11980"/>
</dbReference>
<keyword evidence="2" id="KW-1185">Reference proteome</keyword>
<dbReference type="InParanoid" id="A0A7I3YUQ4"/>
<sequence>MTLIYSSLQAFVAGASSGAPCSPLRTSMPWSHFPSLAVAISNFLRWHELRNCNSSFMSRASSPRIPREEFDHHKLIYQNSKAEDSSQFKDTSLLIYGVREMEWRISKQG</sequence>
<protein>
    <submittedName>
        <fullName evidence="1">Uncharacterized protein</fullName>
    </submittedName>
</protein>
<evidence type="ECO:0000313" key="1">
    <source>
        <dbReference type="EnsemblPlants" id="PAC:32900031.CDS.1"/>
    </source>
</evidence>
<evidence type="ECO:0000313" key="2">
    <source>
        <dbReference type="Proteomes" id="UP000006727"/>
    </source>
</evidence>
<name>A0A7I3YUQ4_PHYPA</name>
<organism evidence="1 2">
    <name type="scientific">Physcomitrium patens</name>
    <name type="common">Spreading-leaved earth moss</name>
    <name type="synonym">Physcomitrella patens</name>
    <dbReference type="NCBI Taxonomy" id="3218"/>
    <lineage>
        <taxon>Eukaryota</taxon>
        <taxon>Viridiplantae</taxon>
        <taxon>Streptophyta</taxon>
        <taxon>Embryophyta</taxon>
        <taxon>Bryophyta</taxon>
        <taxon>Bryophytina</taxon>
        <taxon>Bryopsida</taxon>
        <taxon>Funariidae</taxon>
        <taxon>Funariales</taxon>
        <taxon>Funariaceae</taxon>
        <taxon>Physcomitrium</taxon>
    </lineage>
</organism>
<proteinExistence type="predicted"/>
<dbReference type="AlphaFoldDB" id="A0A7I3YUQ4"/>
<dbReference type="Gramene" id="Pp3c10_11980V3.2">
    <property type="protein sequence ID" value="PAC:32900031.CDS.1"/>
    <property type="gene ID" value="Pp3c10_11980"/>
</dbReference>
<accession>A0A7I3YUQ4</accession>
<reference evidence="1 2" key="2">
    <citation type="journal article" date="2018" name="Plant J.">
        <title>The Physcomitrella patens chromosome-scale assembly reveals moss genome structure and evolution.</title>
        <authorList>
            <person name="Lang D."/>
            <person name="Ullrich K.K."/>
            <person name="Murat F."/>
            <person name="Fuchs J."/>
            <person name="Jenkins J."/>
            <person name="Haas F.B."/>
            <person name="Piednoel M."/>
            <person name="Gundlach H."/>
            <person name="Van Bel M."/>
            <person name="Meyberg R."/>
            <person name="Vives C."/>
            <person name="Morata J."/>
            <person name="Symeonidi A."/>
            <person name="Hiss M."/>
            <person name="Muchero W."/>
            <person name="Kamisugi Y."/>
            <person name="Saleh O."/>
            <person name="Blanc G."/>
            <person name="Decker E.L."/>
            <person name="van Gessel N."/>
            <person name="Grimwood J."/>
            <person name="Hayes R.D."/>
            <person name="Graham S.W."/>
            <person name="Gunter L.E."/>
            <person name="McDaniel S.F."/>
            <person name="Hoernstein S.N.W."/>
            <person name="Larsson A."/>
            <person name="Li F.W."/>
            <person name="Perroud P.F."/>
            <person name="Phillips J."/>
            <person name="Ranjan P."/>
            <person name="Rokshar D.S."/>
            <person name="Rothfels C.J."/>
            <person name="Schneider L."/>
            <person name="Shu S."/>
            <person name="Stevenson D.W."/>
            <person name="Thummler F."/>
            <person name="Tillich M."/>
            <person name="Villarreal Aguilar J.C."/>
            <person name="Widiez T."/>
            <person name="Wong G.K."/>
            <person name="Wymore A."/>
            <person name="Zhang Y."/>
            <person name="Zimmer A.D."/>
            <person name="Quatrano R.S."/>
            <person name="Mayer K.F.X."/>
            <person name="Goodstein D."/>
            <person name="Casacuberta J.M."/>
            <person name="Vandepoele K."/>
            <person name="Reski R."/>
            <person name="Cuming A.C."/>
            <person name="Tuskan G.A."/>
            <person name="Maumus F."/>
            <person name="Salse J."/>
            <person name="Schmutz J."/>
            <person name="Rensing S.A."/>
        </authorList>
    </citation>
    <scope>NUCLEOTIDE SEQUENCE [LARGE SCALE GENOMIC DNA]</scope>
    <source>
        <strain evidence="1 2">cv. Gransden 2004</strain>
    </source>
</reference>
<dbReference type="Proteomes" id="UP000006727">
    <property type="component" value="Chromosome 10"/>
</dbReference>
<reference evidence="1" key="3">
    <citation type="submission" date="2020-12" db="UniProtKB">
        <authorList>
            <consortium name="EnsemblPlants"/>
        </authorList>
    </citation>
    <scope>IDENTIFICATION</scope>
</reference>
<reference evidence="1 2" key="1">
    <citation type="journal article" date="2008" name="Science">
        <title>The Physcomitrella genome reveals evolutionary insights into the conquest of land by plants.</title>
        <authorList>
            <person name="Rensing S."/>
            <person name="Lang D."/>
            <person name="Zimmer A."/>
            <person name="Terry A."/>
            <person name="Salamov A."/>
            <person name="Shapiro H."/>
            <person name="Nishiyama T."/>
            <person name="Perroud P.-F."/>
            <person name="Lindquist E."/>
            <person name="Kamisugi Y."/>
            <person name="Tanahashi T."/>
            <person name="Sakakibara K."/>
            <person name="Fujita T."/>
            <person name="Oishi K."/>
            <person name="Shin-I T."/>
            <person name="Kuroki Y."/>
            <person name="Toyoda A."/>
            <person name="Suzuki Y."/>
            <person name="Hashimoto A."/>
            <person name="Yamaguchi K."/>
            <person name="Sugano A."/>
            <person name="Kohara Y."/>
            <person name="Fujiyama A."/>
            <person name="Anterola A."/>
            <person name="Aoki S."/>
            <person name="Ashton N."/>
            <person name="Barbazuk W.B."/>
            <person name="Barker E."/>
            <person name="Bennetzen J."/>
            <person name="Bezanilla M."/>
            <person name="Blankenship R."/>
            <person name="Cho S.H."/>
            <person name="Dutcher S."/>
            <person name="Estelle M."/>
            <person name="Fawcett J.A."/>
            <person name="Gundlach H."/>
            <person name="Hanada K."/>
            <person name="Heyl A."/>
            <person name="Hicks K.A."/>
            <person name="Hugh J."/>
            <person name="Lohr M."/>
            <person name="Mayer K."/>
            <person name="Melkozernov A."/>
            <person name="Murata T."/>
            <person name="Nelson D."/>
            <person name="Pils B."/>
            <person name="Prigge M."/>
            <person name="Reiss B."/>
            <person name="Renner T."/>
            <person name="Rombauts S."/>
            <person name="Rushton P."/>
            <person name="Sanderfoot A."/>
            <person name="Schween G."/>
            <person name="Shiu S.-H."/>
            <person name="Stueber K."/>
            <person name="Theodoulou F.L."/>
            <person name="Tu H."/>
            <person name="Van de Peer Y."/>
            <person name="Verrier P.J."/>
            <person name="Waters E."/>
            <person name="Wood A."/>
            <person name="Yang L."/>
            <person name="Cove D."/>
            <person name="Cuming A."/>
            <person name="Hasebe M."/>
            <person name="Lucas S."/>
            <person name="Mishler D.B."/>
            <person name="Reski R."/>
            <person name="Grigoriev I."/>
            <person name="Quatrano R.S."/>
            <person name="Boore J.L."/>
        </authorList>
    </citation>
    <scope>NUCLEOTIDE SEQUENCE [LARGE SCALE GENOMIC DNA]</scope>
    <source>
        <strain evidence="1 2">cv. Gransden 2004</strain>
    </source>
</reference>
<dbReference type="EMBL" id="ABEU02000010">
    <property type="status" value="NOT_ANNOTATED_CDS"/>
    <property type="molecule type" value="Genomic_DNA"/>
</dbReference>